<sequence length="269" mass="29154">MPSARTTGKVKKEPQDIVLPPKRRAVRASEEQIKILKAAFAAAPSRPRTKEDNLKLSKETGLSTEWINSWFVRQRKQARQDILKVKSEEPPDTQLPLKDSRATESAHLHEAVHTGKVTAYTKTGIPASCGQKRKLSDILADSLPPSSAPPSSSPSFAFSNTTGDSDPIPTSDFAPLRTYASTPPPGTDPGRNSPVSHAKRTYRVISYGSGHEQGHSANGAHICAPSTHIPAGNDHACRMLETRATVSPQAMITSPKPLRRTRADLIHVP</sequence>
<evidence type="ECO:0000313" key="4">
    <source>
        <dbReference type="EMBL" id="TFK52216.1"/>
    </source>
</evidence>
<dbReference type="GO" id="GO:0005634">
    <property type="term" value="C:nucleus"/>
    <property type="evidence" value="ECO:0007669"/>
    <property type="project" value="UniProtKB-SubCell"/>
</dbReference>
<evidence type="ECO:0000256" key="1">
    <source>
        <dbReference type="PROSITE-ProRule" id="PRU00108"/>
    </source>
</evidence>
<keyword evidence="1" id="KW-0539">Nucleus</keyword>
<dbReference type="SUPFAM" id="SSF46689">
    <property type="entry name" value="Homeodomain-like"/>
    <property type="match status" value="1"/>
</dbReference>
<evidence type="ECO:0000313" key="5">
    <source>
        <dbReference type="Proteomes" id="UP000305948"/>
    </source>
</evidence>
<dbReference type="Proteomes" id="UP000305948">
    <property type="component" value="Unassembled WGS sequence"/>
</dbReference>
<organism evidence="4 5">
    <name type="scientific">Heliocybe sulcata</name>
    <dbReference type="NCBI Taxonomy" id="5364"/>
    <lineage>
        <taxon>Eukaryota</taxon>
        <taxon>Fungi</taxon>
        <taxon>Dikarya</taxon>
        <taxon>Basidiomycota</taxon>
        <taxon>Agaricomycotina</taxon>
        <taxon>Agaricomycetes</taxon>
        <taxon>Gloeophyllales</taxon>
        <taxon>Gloeophyllaceae</taxon>
        <taxon>Heliocybe</taxon>
    </lineage>
</organism>
<keyword evidence="1" id="KW-0238">DNA-binding</keyword>
<dbReference type="AlphaFoldDB" id="A0A5C3N6U9"/>
<feature type="DNA-binding region" description="Homeobox" evidence="1">
    <location>
        <begin position="21"/>
        <end position="82"/>
    </location>
</feature>
<dbReference type="GO" id="GO:0003677">
    <property type="term" value="F:DNA binding"/>
    <property type="evidence" value="ECO:0007669"/>
    <property type="project" value="UniProtKB-UniRule"/>
</dbReference>
<dbReference type="EMBL" id="ML213509">
    <property type="protein sequence ID" value="TFK52216.1"/>
    <property type="molecule type" value="Genomic_DNA"/>
</dbReference>
<feature type="compositionally biased region" description="Basic and acidic residues" evidence="2">
    <location>
        <begin position="98"/>
        <end position="113"/>
    </location>
</feature>
<feature type="region of interest" description="Disordered" evidence="2">
    <location>
        <begin position="84"/>
        <end position="114"/>
    </location>
</feature>
<dbReference type="Gene3D" id="1.10.10.60">
    <property type="entry name" value="Homeodomain-like"/>
    <property type="match status" value="1"/>
</dbReference>
<dbReference type="CDD" id="cd00086">
    <property type="entry name" value="homeodomain"/>
    <property type="match status" value="1"/>
</dbReference>
<dbReference type="OrthoDB" id="3048971at2759"/>
<name>A0A5C3N6U9_9AGAM</name>
<dbReference type="InterPro" id="IPR009057">
    <property type="entry name" value="Homeodomain-like_sf"/>
</dbReference>
<dbReference type="InterPro" id="IPR001356">
    <property type="entry name" value="HD"/>
</dbReference>
<feature type="region of interest" description="Disordered" evidence="2">
    <location>
        <begin position="140"/>
        <end position="197"/>
    </location>
</feature>
<dbReference type="PROSITE" id="PS50071">
    <property type="entry name" value="HOMEOBOX_2"/>
    <property type="match status" value="1"/>
</dbReference>
<feature type="domain" description="Homeobox" evidence="3">
    <location>
        <begin position="19"/>
        <end position="81"/>
    </location>
</feature>
<keyword evidence="1" id="KW-0371">Homeobox</keyword>
<evidence type="ECO:0000259" key="3">
    <source>
        <dbReference type="PROSITE" id="PS50071"/>
    </source>
</evidence>
<proteinExistence type="predicted"/>
<protein>
    <recommendedName>
        <fullName evidence="3">Homeobox domain-containing protein</fullName>
    </recommendedName>
</protein>
<keyword evidence="5" id="KW-1185">Reference proteome</keyword>
<reference evidence="4 5" key="1">
    <citation type="journal article" date="2019" name="Nat. Ecol. Evol.">
        <title>Megaphylogeny resolves global patterns of mushroom evolution.</title>
        <authorList>
            <person name="Varga T."/>
            <person name="Krizsan K."/>
            <person name="Foldi C."/>
            <person name="Dima B."/>
            <person name="Sanchez-Garcia M."/>
            <person name="Sanchez-Ramirez S."/>
            <person name="Szollosi G.J."/>
            <person name="Szarkandi J.G."/>
            <person name="Papp V."/>
            <person name="Albert L."/>
            <person name="Andreopoulos W."/>
            <person name="Angelini C."/>
            <person name="Antonin V."/>
            <person name="Barry K.W."/>
            <person name="Bougher N.L."/>
            <person name="Buchanan P."/>
            <person name="Buyck B."/>
            <person name="Bense V."/>
            <person name="Catcheside P."/>
            <person name="Chovatia M."/>
            <person name="Cooper J."/>
            <person name="Damon W."/>
            <person name="Desjardin D."/>
            <person name="Finy P."/>
            <person name="Geml J."/>
            <person name="Haridas S."/>
            <person name="Hughes K."/>
            <person name="Justo A."/>
            <person name="Karasinski D."/>
            <person name="Kautmanova I."/>
            <person name="Kiss B."/>
            <person name="Kocsube S."/>
            <person name="Kotiranta H."/>
            <person name="LaButti K.M."/>
            <person name="Lechner B.E."/>
            <person name="Liimatainen K."/>
            <person name="Lipzen A."/>
            <person name="Lukacs Z."/>
            <person name="Mihaltcheva S."/>
            <person name="Morgado L.N."/>
            <person name="Niskanen T."/>
            <person name="Noordeloos M.E."/>
            <person name="Ohm R.A."/>
            <person name="Ortiz-Santana B."/>
            <person name="Ovrebo C."/>
            <person name="Racz N."/>
            <person name="Riley R."/>
            <person name="Savchenko A."/>
            <person name="Shiryaev A."/>
            <person name="Soop K."/>
            <person name="Spirin V."/>
            <person name="Szebenyi C."/>
            <person name="Tomsovsky M."/>
            <person name="Tulloss R.E."/>
            <person name="Uehling J."/>
            <person name="Grigoriev I.V."/>
            <person name="Vagvolgyi C."/>
            <person name="Papp T."/>
            <person name="Martin F.M."/>
            <person name="Miettinen O."/>
            <person name="Hibbett D.S."/>
            <person name="Nagy L.G."/>
        </authorList>
    </citation>
    <scope>NUCLEOTIDE SEQUENCE [LARGE SCALE GENOMIC DNA]</scope>
    <source>
        <strain evidence="4 5">OMC1185</strain>
    </source>
</reference>
<evidence type="ECO:0000256" key="2">
    <source>
        <dbReference type="SAM" id="MobiDB-lite"/>
    </source>
</evidence>
<feature type="region of interest" description="Disordered" evidence="2">
    <location>
        <begin position="1"/>
        <end position="24"/>
    </location>
</feature>
<comment type="subcellular location">
    <subcellularLocation>
        <location evidence="1">Nucleus</location>
    </subcellularLocation>
</comment>
<gene>
    <name evidence="4" type="ORF">OE88DRAFT_1643961</name>
</gene>
<dbReference type="SMART" id="SM00389">
    <property type="entry name" value="HOX"/>
    <property type="match status" value="1"/>
</dbReference>
<accession>A0A5C3N6U9</accession>